<dbReference type="AlphaFoldDB" id="B0DV39"/>
<sequence>MWFRRCVFQIPFKLDISTSGNRYMMLCSGNHPHPTHLPRHDSLLQLFFDFYKSGHHYVAAHSAACHFLGVTPPHGSNLFFQVPAIALPLPTFEDINHSCTYFQSLAIVTWQHIVLRFISFVSLHPTAEIRFFTFWQSPSCYDSPLVMHHTVLKSQAPLSPPPTQPMSTLALPPTDAFHDVTHATSSSSSSSCLSPILSVQGLSPILSATDSLDGTDTTSSSSYQSTLCLKSEGVDPLLSPLSPEWDSNSISHMQPTESLEHSYLLRDTPSMLTSSPLSSV</sequence>
<reference evidence="1 2" key="1">
    <citation type="journal article" date="2008" name="Nature">
        <title>The genome of Laccaria bicolor provides insights into mycorrhizal symbiosis.</title>
        <authorList>
            <person name="Martin F."/>
            <person name="Aerts A."/>
            <person name="Ahren D."/>
            <person name="Brun A."/>
            <person name="Danchin E.G.J."/>
            <person name="Duchaussoy F."/>
            <person name="Gibon J."/>
            <person name="Kohler A."/>
            <person name="Lindquist E."/>
            <person name="Pereda V."/>
            <person name="Salamov A."/>
            <person name="Shapiro H.J."/>
            <person name="Wuyts J."/>
            <person name="Blaudez D."/>
            <person name="Buee M."/>
            <person name="Brokstein P."/>
            <person name="Canbaeck B."/>
            <person name="Cohen D."/>
            <person name="Courty P.E."/>
            <person name="Coutinho P.M."/>
            <person name="Delaruelle C."/>
            <person name="Detter J.C."/>
            <person name="Deveau A."/>
            <person name="DiFazio S."/>
            <person name="Duplessis S."/>
            <person name="Fraissinet-Tachet L."/>
            <person name="Lucic E."/>
            <person name="Frey-Klett P."/>
            <person name="Fourrey C."/>
            <person name="Feussner I."/>
            <person name="Gay G."/>
            <person name="Grimwood J."/>
            <person name="Hoegger P.J."/>
            <person name="Jain P."/>
            <person name="Kilaru S."/>
            <person name="Labbe J."/>
            <person name="Lin Y.C."/>
            <person name="Legue V."/>
            <person name="Le Tacon F."/>
            <person name="Marmeisse R."/>
            <person name="Melayah D."/>
            <person name="Montanini B."/>
            <person name="Muratet M."/>
            <person name="Nehls U."/>
            <person name="Niculita-Hirzel H."/>
            <person name="Oudot-Le Secq M.P."/>
            <person name="Peter M."/>
            <person name="Quesneville H."/>
            <person name="Rajashekar B."/>
            <person name="Reich M."/>
            <person name="Rouhier N."/>
            <person name="Schmutz J."/>
            <person name="Yin T."/>
            <person name="Chalot M."/>
            <person name="Henrissat B."/>
            <person name="Kuees U."/>
            <person name="Lucas S."/>
            <person name="Van de Peer Y."/>
            <person name="Podila G.K."/>
            <person name="Polle A."/>
            <person name="Pukkila P.J."/>
            <person name="Richardson P.M."/>
            <person name="Rouze P."/>
            <person name="Sanders I.R."/>
            <person name="Stajich J.E."/>
            <person name="Tunlid A."/>
            <person name="Tuskan G."/>
            <person name="Grigoriev I.V."/>
        </authorList>
    </citation>
    <scope>NUCLEOTIDE SEQUENCE [LARGE SCALE GENOMIC DNA]</scope>
    <source>
        <strain evidence="2">S238N-H82 / ATCC MYA-4686</strain>
    </source>
</reference>
<name>B0DV39_LACBS</name>
<dbReference type="RefSeq" id="XP_001887862.1">
    <property type="nucleotide sequence ID" value="XM_001887827.1"/>
</dbReference>
<dbReference type="KEGG" id="lbc:LACBIDRAFT_310800"/>
<gene>
    <name evidence="1" type="ORF">LACBIDRAFT_310800</name>
</gene>
<evidence type="ECO:0000313" key="2">
    <source>
        <dbReference type="Proteomes" id="UP000001194"/>
    </source>
</evidence>
<dbReference type="Proteomes" id="UP000001194">
    <property type="component" value="Unassembled WGS sequence"/>
</dbReference>
<keyword evidence="2" id="KW-1185">Reference proteome</keyword>
<protein>
    <submittedName>
        <fullName evidence="1">Predicted protein</fullName>
    </submittedName>
</protein>
<dbReference type="InParanoid" id="B0DV39"/>
<dbReference type="HOGENOM" id="CLU_994232_0_0_1"/>
<organism evidence="2">
    <name type="scientific">Laccaria bicolor (strain S238N-H82 / ATCC MYA-4686)</name>
    <name type="common">Bicoloured deceiver</name>
    <name type="synonym">Laccaria laccata var. bicolor</name>
    <dbReference type="NCBI Taxonomy" id="486041"/>
    <lineage>
        <taxon>Eukaryota</taxon>
        <taxon>Fungi</taxon>
        <taxon>Dikarya</taxon>
        <taxon>Basidiomycota</taxon>
        <taxon>Agaricomycotina</taxon>
        <taxon>Agaricomycetes</taxon>
        <taxon>Agaricomycetidae</taxon>
        <taxon>Agaricales</taxon>
        <taxon>Agaricineae</taxon>
        <taxon>Hydnangiaceae</taxon>
        <taxon>Laccaria</taxon>
    </lineage>
</organism>
<dbReference type="EMBL" id="DS547138">
    <property type="protein sequence ID" value="EDR01510.1"/>
    <property type="molecule type" value="Genomic_DNA"/>
</dbReference>
<dbReference type="GeneID" id="6083438"/>
<accession>B0DV39</accession>
<proteinExistence type="predicted"/>
<evidence type="ECO:0000313" key="1">
    <source>
        <dbReference type="EMBL" id="EDR01510.1"/>
    </source>
</evidence>